<evidence type="ECO:0000256" key="9">
    <source>
        <dbReference type="HAMAP-Rule" id="MF_00021"/>
    </source>
</evidence>
<feature type="domain" description="THUMP" evidence="10">
    <location>
        <begin position="56"/>
        <end position="163"/>
    </location>
</feature>
<dbReference type="InterPro" id="IPR054173">
    <property type="entry name" value="ThiI_fer"/>
</dbReference>
<dbReference type="Gene3D" id="3.30.2130.30">
    <property type="match status" value="1"/>
</dbReference>
<dbReference type="NCBIfam" id="TIGR00342">
    <property type="entry name" value="tRNA uracil 4-sulfurtransferase ThiI"/>
    <property type="match status" value="1"/>
</dbReference>
<evidence type="ECO:0000256" key="8">
    <source>
        <dbReference type="ARBA" id="ARBA00022977"/>
    </source>
</evidence>
<comment type="catalytic activity">
    <reaction evidence="9">
        <text>[ThiI sulfur-carrier protein]-S-sulfanyl-L-cysteine + a uridine in tRNA + 2 reduced [2Fe-2S]-[ferredoxin] + ATP + H(+) = [ThiI sulfur-carrier protein]-L-cysteine + a 4-thiouridine in tRNA + 2 oxidized [2Fe-2S]-[ferredoxin] + AMP + diphosphate</text>
        <dbReference type="Rhea" id="RHEA:24176"/>
        <dbReference type="Rhea" id="RHEA-COMP:10000"/>
        <dbReference type="Rhea" id="RHEA-COMP:10001"/>
        <dbReference type="Rhea" id="RHEA-COMP:13337"/>
        <dbReference type="Rhea" id="RHEA-COMP:13338"/>
        <dbReference type="Rhea" id="RHEA-COMP:13339"/>
        <dbReference type="Rhea" id="RHEA-COMP:13340"/>
        <dbReference type="ChEBI" id="CHEBI:15378"/>
        <dbReference type="ChEBI" id="CHEBI:29950"/>
        <dbReference type="ChEBI" id="CHEBI:30616"/>
        <dbReference type="ChEBI" id="CHEBI:33019"/>
        <dbReference type="ChEBI" id="CHEBI:33737"/>
        <dbReference type="ChEBI" id="CHEBI:33738"/>
        <dbReference type="ChEBI" id="CHEBI:61963"/>
        <dbReference type="ChEBI" id="CHEBI:65315"/>
        <dbReference type="ChEBI" id="CHEBI:136798"/>
        <dbReference type="ChEBI" id="CHEBI:456215"/>
        <dbReference type="EC" id="2.8.1.4"/>
    </reaction>
</comment>
<keyword evidence="12" id="KW-1185">Reference proteome</keyword>
<feature type="binding site" evidence="9">
    <location>
        <position position="279"/>
    </location>
    <ligand>
        <name>ATP</name>
        <dbReference type="ChEBI" id="CHEBI:30616"/>
    </ligand>
</feature>
<feature type="binding site" evidence="9">
    <location>
        <begin position="181"/>
        <end position="182"/>
    </location>
    <ligand>
        <name>ATP</name>
        <dbReference type="ChEBI" id="CHEBI:30616"/>
    </ligand>
</feature>
<evidence type="ECO:0000256" key="6">
    <source>
        <dbReference type="ARBA" id="ARBA00022840"/>
    </source>
</evidence>
<sequence length="414" mass="45975">MLYLLKLGELMLKKGNRRHFEQVLRRNIRLVLPKCKIQLSNGRFYLSSDEPGLSEEYVEERLATLPGIMGFAPVYSCAKSDKAIVAMVRQLAQSQVERYGPQSSFRVHVRRTDKSLPRDSQAYAVWLGSVVLEQFPQLKVRMERPDWSLKLELRDRAYLYHRERKGVGGLPVGTGGRGLLLLSGGIDSPVAGYLMACRGMCLEAVYFDTPPFTTDAAYDKVLRLTARLARWAGSGGKAANPPGVNCREQSLLLHRVPFTEVQLALRKHVSPAAMTLQSRACMVKLAEDLGRSERPGRESQALISGEALGQVASQTIENLSYTNSFARTPILRPLIGFDKEQIIGLSRQMGCFEISIEPHVDCCSYFAPARPVTQANIPELEAELLRVPGLEALMETALAKVETVAVPAFRETGK</sequence>
<comment type="similarity">
    <text evidence="9">Belongs to the ThiI family.</text>
</comment>
<protein>
    <recommendedName>
        <fullName evidence="9">Probable tRNA sulfurtransferase</fullName>
        <ecNumber evidence="9">2.8.1.4</ecNumber>
    </recommendedName>
    <alternativeName>
        <fullName evidence="9">Sulfur carrier protein ThiS sulfurtransferase</fullName>
    </alternativeName>
    <alternativeName>
        <fullName evidence="9">Thiamine biosynthesis protein ThiI</fullName>
    </alternativeName>
    <alternativeName>
        <fullName evidence="9">tRNA 4-thiouridine synthase</fullName>
    </alternativeName>
</protein>
<dbReference type="InterPro" id="IPR020536">
    <property type="entry name" value="ThiI_AANH"/>
</dbReference>
<evidence type="ECO:0000259" key="10">
    <source>
        <dbReference type="PROSITE" id="PS51165"/>
    </source>
</evidence>
<dbReference type="SUPFAM" id="SSF143437">
    <property type="entry name" value="THUMP domain-like"/>
    <property type="match status" value="1"/>
</dbReference>
<evidence type="ECO:0000313" key="12">
    <source>
        <dbReference type="Proteomes" id="UP001228690"/>
    </source>
</evidence>
<dbReference type="InterPro" id="IPR050102">
    <property type="entry name" value="tRNA_sulfurtransferase_ThiI"/>
</dbReference>
<dbReference type="PANTHER" id="PTHR43209:SF1">
    <property type="entry name" value="TRNA SULFURTRANSFERASE"/>
    <property type="match status" value="1"/>
</dbReference>
<dbReference type="Gene3D" id="3.40.50.620">
    <property type="entry name" value="HUPs"/>
    <property type="match status" value="1"/>
</dbReference>
<keyword evidence="4 9" id="KW-0808">Transferase</keyword>
<dbReference type="Pfam" id="PF02926">
    <property type="entry name" value="THUMP"/>
    <property type="match status" value="1"/>
</dbReference>
<dbReference type="PROSITE" id="PS51165">
    <property type="entry name" value="THUMP"/>
    <property type="match status" value="1"/>
</dbReference>
<dbReference type="InterPro" id="IPR004114">
    <property type="entry name" value="THUMP_dom"/>
</dbReference>
<evidence type="ECO:0000256" key="4">
    <source>
        <dbReference type="ARBA" id="ARBA00022679"/>
    </source>
</evidence>
<feature type="binding site" evidence="9">
    <location>
        <position position="305"/>
    </location>
    <ligand>
        <name>ATP</name>
        <dbReference type="ChEBI" id="CHEBI:30616"/>
    </ligand>
</feature>
<keyword evidence="5 9" id="KW-0547">Nucleotide-binding</keyword>
<comment type="subcellular location">
    <subcellularLocation>
        <location evidence="1 9">Cytoplasm</location>
    </subcellularLocation>
</comment>
<keyword evidence="3 9" id="KW-0820">tRNA-binding</keyword>
<dbReference type="Proteomes" id="UP001228690">
    <property type="component" value="Chromosome"/>
</dbReference>
<gene>
    <name evidence="9 11" type="primary">thiI</name>
    <name evidence="11" type="ORF">P0082_04865</name>
</gene>
<name>A0ABY8MKR2_9SPIO</name>
<comment type="function">
    <text evidence="9">Catalyzes the ATP-dependent transfer of a sulfur to tRNA to produce 4-thiouridine in position 8 of tRNAs, which functions as a near-UV photosensor. Also catalyzes the transfer of sulfur to the sulfur carrier protein ThiS, forming ThiS-thiocarboxylate. This is a step in the synthesis of thiazole, in the thiamine biosynthesis pathway. The sulfur is donated as persulfide by IscS.</text>
</comment>
<dbReference type="InterPro" id="IPR014729">
    <property type="entry name" value="Rossmann-like_a/b/a_fold"/>
</dbReference>
<dbReference type="PANTHER" id="PTHR43209">
    <property type="entry name" value="TRNA SULFURTRANSFERASE"/>
    <property type="match status" value="1"/>
</dbReference>
<proteinExistence type="inferred from homology"/>
<dbReference type="SMART" id="SM00981">
    <property type="entry name" value="THUMP"/>
    <property type="match status" value="1"/>
</dbReference>
<comment type="pathway">
    <text evidence="9">Cofactor biosynthesis; thiamine diphosphate biosynthesis.</text>
</comment>
<feature type="binding site" evidence="9">
    <location>
        <position position="314"/>
    </location>
    <ligand>
        <name>ATP</name>
        <dbReference type="ChEBI" id="CHEBI:30616"/>
    </ligand>
</feature>
<dbReference type="RefSeq" id="WP_326928402.1">
    <property type="nucleotide sequence ID" value="NZ_CP123443.1"/>
</dbReference>
<keyword evidence="6 9" id="KW-0067">ATP-binding</keyword>
<keyword evidence="8 9" id="KW-0784">Thiamine biosynthesis</keyword>
<evidence type="ECO:0000256" key="1">
    <source>
        <dbReference type="ARBA" id="ARBA00004496"/>
    </source>
</evidence>
<dbReference type="EC" id="2.8.1.4" evidence="9"/>
<dbReference type="CDD" id="cd11716">
    <property type="entry name" value="THUMP_ThiI"/>
    <property type="match status" value="1"/>
</dbReference>
<dbReference type="EMBL" id="CP123443">
    <property type="protein sequence ID" value="WGK70195.1"/>
    <property type="molecule type" value="Genomic_DNA"/>
</dbReference>
<dbReference type="InterPro" id="IPR049962">
    <property type="entry name" value="THUMP_ThiI"/>
</dbReference>
<evidence type="ECO:0000256" key="7">
    <source>
        <dbReference type="ARBA" id="ARBA00022884"/>
    </source>
</evidence>
<feature type="binding site" evidence="9">
    <location>
        <begin position="206"/>
        <end position="207"/>
    </location>
    <ligand>
        <name>ATP</name>
        <dbReference type="ChEBI" id="CHEBI:30616"/>
    </ligand>
</feature>
<evidence type="ECO:0000256" key="5">
    <source>
        <dbReference type="ARBA" id="ARBA00022741"/>
    </source>
</evidence>
<reference evidence="11 12" key="1">
    <citation type="submission" date="2023-04" db="EMBL/GenBank/DDBJ databases">
        <title>Spirochaete genome identified in red abalone sample constitutes a novel genus.</title>
        <authorList>
            <person name="Sharma S.P."/>
            <person name="Purcell C.M."/>
            <person name="Hyde J.R."/>
            <person name="Severin A.J."/>
        </authorList>
    </citation>
    <scope>NUCLEOTIDE SEQUENCE [LARGE SCALE GENOMIC DNA]</scope>
    <source>
        <strain evidence="11 12">SP-2023</strain>
    </source>
</reference>
<dbReference type="HAMAP" id="MF_00021">
    <property type="entry name" value="ThiI"/>
    <property type="match status" value="1"/>
</dbReference>
<accession>A0ABY8MKR2</accession>
<dbReference type="GO" id="GO:0140741">
    <property type="term" value="F:tRNA-uracil-4 sulfurtransferase activity"/>
    <property type="evidence" value="ECO:0007669"/>
    <property type="project" value="UniProtKB-EC"/>
</dbReference>
<evidence type="ECO:0000256" key="3">
    <source>
        <dbReference type="ARBA" id="ARBA00022555"/>
    </source>
</evidence>
<dbReference type="InterPro" id="IPR049961">
    <property type="entry name" value="ThiI_N"/>
</dbReference>
<keyword evidence="7 9" id="KW-0694">RNA-binding</keyword>
<dbReference type="SUPFAM" id="SSF52402">
    <property type="entry name" value="Adenine nucleotide alpha hydrolases-like"/>
    <property type="match status" value="1"/>
</dbReference>
<keyword evidence="2 9" id="KW-0963">Cytoplasm</keyword>
<evidence type="ECO:0000313" key="11">
    <source>
        <dbReference type="EMBL" id="WGK70195.1"/>
    </source>
</evidence>
<dbReference type="InterPro" id="IPR003720">
    <property type="entry name" value="tRNA_STrfase"/>
</dbReference>
<dbReference type="Pfam" id="PF22025">
    <property type="entry name" value="ThiI_fer"/>
    <property type="match status" value="1"/>
</dbReference>
<evidence type="ECO:0000256" key="2">
    <source>
        <dbReference type="ARBA" id="ARBA00022490"/>
    </source>
</evidence>
<organism evidence="11 12">
    <name type="scientific">Candidatus Haliotispira prima</name>
    <dbReference type="NCBI Taxonomy" id="3034016"/>
    <lineage>
        <taxon>Bacteria</taxon>
        <taxon>Pseudomonadati</taxon>
        <taxon>Spirochaetota</taxon>
        <taxon>Spirochaetia</taxon>
        <taxon>Spirochaetales</taxon>
        <taxon>Spirochaetaceae</taxon>
        <taxon>Candidatus Haliotispira</taxon>
    </lineage>
</organism>
<comment type="catalytic activity">
    <reaction evidence="9">
        <text>[ThiS sulfur-carrier protein]-C-terminal Gly-Gly-AMP + S-sulfanyl-L-cysteinyl-[cysteine desulfurase] + AH2 = [ThiS sulfur-carrier protein]-C-terminal-Gly-aminoethanethioate + L-cysteinyl-[cysteine desulfurase] + A + AMP + 2 H(+)</text>
        <dbReference type="Rhea" id="RHEA:43340"/>
        <dbReference type="Rhea" id="RHEA-COMP:12157"/>
        <dbReference type="Rhea" id="RHEA-COMP:12158"/>
        <dbReference type="Rhea" id="RHEA-COMP:12910"/>
        <dbReference type="Rhea" id="RHEA-COMP:19908"/>
        <dbReference type="ChEBI" id="CHEBI:13193"/>
        <dbReference type="ChEBI" id="CHEBI:15378"/>
        <dbReference type="ChEBI" id="CHEBI:17499"/>
        <dbReference type="ChEBI" id="CHEBI:29950"/>
        <dbReference type="ChEBI" id="CHEBI:61963"/>
        <dbReference type="ChEBI" id="CHEBI:90618"/>
        <dbReference type="ChEBI" id="CHEBI:232372"/>
        <dbReference type="ChEBI" id="CHEBI:456215"/>
    </reaction>
</comment>
<dbReference type="Pfam" id="PF02568">
    <property type="entry name" value="ThiI"/>
    <property type="match status" value="1"/>
</dbReference>